<dbReference type="OrthoDB" id="5316028at2"/>
<dbReference type="PANTHER" id="PTHR37422">
    <property type="entry name" value="TEICHURONIC ACID BIOSYNTHESIS PROTEIN TUAE"/>
    <property type="match status" value="1"/>
</dbReference>
<feature type="transmembrane region" description="Helical" evidence="5">
    <location>
        <begin position="196"/>
        <end position="215"/>
    </location>
</feature>
<dbReference type="GO" id="GO:0016874">
    <property type="term" value="F:ligase activity"/>
    <property type="evidence" value="ECO:0007669"/>
    <property type="project" value="UniProtKB-KW"/>
</dbReference>
<feature type="transmembrane region" description="Helical" evidence="5">
    <location>
        <begin position="72"/>
        <end position="95"/>
    </location>
</feature>
<feature type="domain" description="O-antigen ligase-related" evidence="6">
    <location>
        <begin position="206"/>
        <end position="390"/>
    </location>
</feature>
<evidence type="ECO:0000256" key="2">
    <source>
        <dbReference type="ARBA" id="ARBA00022692"/>
    </source>
</evidence>
<feature type="transmembrane region" description="Helical" evidence="5">
    <location>
        <begin position="43"/>
        <end position="60"/>
    </location>
</feature>
<protein>
    <submittedName>
        <fullName evidence="7">Lipid A core - O-antigen ligase and related enzymes</fullName>
    </submittedName>
</protein>
<keyword evidence="3 5" id="KW-1133">Transmembrane helix</keyword>
<evidence type="ECO:0000313" key="8">
    <source>
        <dbReference type="Proteomes" id="UP000254841"/>
    </source>
</evidence>
<evidence type="ECO:0000256" key="4">
    <source>
        <dbReference type="ARBA" id="ARBA00023136"/>
    </source>
</evidence>
<keyword evidence="7" id="KW-0436">Ligase</keyword>
<feature type="transmembrane region" description="Helical" evidence="5">
    <location>
        <begin position="16"/>
        <end position="36"/>
    </location>
</feature>
<name>A0A377J332_9HELI</name>
<keyword evidence="2 5" id="KW-0812">Transmembrane</keyword>
<evidence type="ECO:0000313" key="7">
    <source>
        <dbReference type="EMBL" id="STO96739.1"/>
    </source>
</evidence>
<dbReference type="InterPro" id="IPR007016">
    <property type="entry name" value="O-antigen_ligase-rel_domated"/>
</dbReference>
<feature type="transmembrane region" description="Helical" evidence="5">
    <location>
        <begin position="131"/>
        <end position="154"/>
    </location>
</feature>
<gene>
    <name evidence="7" type="ORF">NCTC12410_00556</name>
</gene>
<reference evidence="7 8" key="1">
    <citation type="submission" date="2018-06" db="EMBL/GenBank/DDBJ databases">
        <authorList>
            <consortium name="Pathogen Informatics"/>
            <person name="Doyle S."/>
        </authorList>
    </citation>
    <scope>NUCLEOTIDE SEQUENCE [LARGE SCALE GENOMIC DNA]</scope>
    <source>
        <strain evidence="7 8">NCTC12410</strain>
    </source>
</reference>
<dbReference type="Pfam" id="PF04932">
    <property type="entry name" value="Wzy_C"/>
    <property type="match status" value="1"/>
</dbReference>
<dbReference type="RefSeq" id="WP_115011046.1">
    <property type="nucleotide sequence ID" value="NZ_UGHV01000001.1"/>
</dbReference>
<evidence type="ECO:0000259" key="6">
    <source>
        <dbReference type="Pfam" id="PF04932"/>
    </source>
</evidence>
<dbReference type="EMBL" id="UGHV01000001">
    <property type="protein sequence ID" value="STO96739.1"/>
    <property type="molecule type" value="Genomic_DNA"/>
</dbReference>
<evidence type="ECO:0000256" key="3">
    <source>
        <dbReference type="ARBA" id="ARBA00022989"/>
    </source>
</evidence>
<organism evidence="7 8">
    <name type="scientific">Helicobacter canis</name>
    <dbReference type="NCBI Taxonomy" id="29419"/>
    <lineage>
        <taxon>Bacteria</taxon>
        <taxon>Pseudomonadati</taxon>
        <taxon>Campylobacterota</taxon>
        <taxon>Epsilonproteobacteria</taxon>
        <taxon>Campylobacterales</taxon>
        <taxon>Helicobacteraceae</taxon>
        <taxon>Helicobacter</taxon>
    </lineage>
</organism>
<feature type="transmembrane region" description="Helical" evidence="5">
    <location>
        <begin position="166"/>
        <end position="190"/>
    </location>
</feature>
<feature type="transmembrane region" description="Helical" evidence="5">
    <location>
        <begin position="220"/>
        <end position="237"/>
    </location>
</feature>
<sequence>MPLVNPQNLSCACKTTALYVSLVLVVASVAILPFSYSFVSIKLPVNLLFIALGVFALGFWREYRGLGRALGGIWFALVCLLVVVIMAYISLFFAVDSKATLQAIRQYLLEPSLFLVLAFFIATRLDERGLRLLLLGLCLALSYHPIATIWDFFANGGGKFGYRATLSAYTIAETIYVFYLVFAFGLSLALSLFTKGVVKLFAIVLMCINIAALIANGGRFALLAGLAMLISPFVLLAYRYKRLVLGVVLALCVGLGYGIYTMSKTWDARYNVYSMVNNFAEVWSVAPAEMGRFTHCDEYSCSPHSLTPHPSIQWEYSSLSRLSMLKSTLLAIAQNPFRPNGYHFQQFYQNLEAIFPKTSKNSVFFYHFHHHNHNRFASFWFELGLVGFLGAMLLPFFIIYRFYRLHLRFTSTFSSTDRSLVLINGGIVFGLIGLGVSNIFDCIPIREGNLVLFILFGIVLAVSTQLQARDSYA</sequence>
<comment type="subcellular location">
    <subcellularLocation>
        <location evidence="1">Membrane</location>
        <topology evidence="1">Multi-pass membrane protein</topology>
    </subcellularLocation>
</comment>
<feature type="transmembrane region" description="Helical" evidence="5">
    <location>
        <begin position="450"/>
        <end position="468"/>
    </location>
</feature>
<accession>A0A377J332</accession>
<feature type="transmembrane region" description="Helical" evidence="5">
    <location>
        <begin position="420"/>
        <end position="443"/>
    </location>
</feature>
<proteinExistence type="predicted"/>
<dbReference type="Proteomes" id="UP000254841">
    <property type="component" value="Unassembled WGS sequence"/>
</dbReference>
<feature type="transmembrane region" description="Helical" evidence="5">
    <location>
        <begin position="379"/>
        <end position="400"/>
    </location>
</feature>
<evidence type="ECO:0000256" key="1">
    <source>
        <dbReference type="ARBA" id="ARBA00004141"/>
    </source>
</evidence>
<dbReference type="InterPro" id="IPR051533">
    <property type="entry name" value="WaaL-like"/>
</dbReference>
<dbReference type="AlphaFoldDB" id="A0A377J332"/>
<feature type="transmembrane region" description="Helical" evidence="5">
    <location>
        <begin position="107"/>
        <end position="125"/>
    </location>
</feature>
<dbReference type="PANTHER" id="PTHR37422:SF17">
    <property type="entry name" value="O-ANTIGEN LIGASE"/>
    <property type="match status" value="1"/>
</dbReference>
<dbReference type="GO" id="GO:0016020">
    <property type="term" value="C:membrane"/>
    <property type="evidence" value="ECO:0007669"/>
    <property type="project" value="UniProtKB-SubCell"/>
</dbReference>
<evidence type="ECO:0000256" key="5">
    <source>
        <dbReference type="SAM" id="Phobius"/>
    </source>
</evidence>
<keyword evidence="4 5" id="KW-0472">Membrane</keyword>
<feature type="transmembrane region" description="Helical" evidence="5">
    <location>
        <begin position="243"/>
        <end position="260"/>
    </location>
</feature>